<dbReference type="AlphaFoldDB" id="A0A1V3XMD9"/>
<evidence type="ECO:0000313" key="2">
    <source>
        <dbReference type="EMBL" id="OOK80365.1"/>
    </source>
</evidence>
<evidence type="ECO:0000256" key="1">
    <source>
        <dbReference type="SAM" id="MobiDB-lite"/>
    </source>
</evidence>
<dbReference type="EMBL" id="MVBN01000002">
    <property type="protein sequence ID" value="OOK80365.1"/>
    <property type="molecule type" value="Genomic_DNA"/>
</dbReference>
<protein>
    <submittedName>
        <fullName evidence="2">Uncharacterized protein</fullName>
    </submittedName>
</protein>
<evidence type="ECO:0000313" key="3">
    <source>
        <dbReference type="Proteomes" id="UP000188532"/>
    </source>
</evidence>
<name>A0A1V3XMD9_MYCKA</name>
<reference evidence="2 3" key="1">
    <citation type="submission" date="2017-02" db="EMBL/GenBank/DDBJ databases">
        <title>Complete genome sequences of Mycobacterium kansasii strains isolated from rhesus macaques.</title>
        <authorList>
            <person name="Panda A."/>
            <person name="Nagaraj S."/>
            <person name="Zhao X."/>
            <person name="Tettelin H."/>
            <person name="Detolla L.J."/>
        </authorList>
    </citation>
    <scope>NUCLEOTIDE SEQUENCE [LARGE SCALE GENOMIC DNA]</scope>
    <source>
        <strain evidence="2 3">11-3469</strain>
    </source>
</reference>
<feature type="compositionally biased region" description="Gly residues" evidence="1">
    <location>
        <begin position="26"/>
        <end position="40"/>
    </location>
</feature>
<accession>A0A1V3XMD9</accession>
<dbReference type="Proteomes" id="UP000188532">
    <property type="component" value="Unassembled WGS sequence"/>
</dbReference>
<proteinExistence type="predicted"/>
<sequence>MWPRRPRLTAALVSLPAVCPHPQPVGGAGLPGGNGGNGGG</sequence>
<comment type="caution">
    <text evidence="2">The sequence shown here is derived from an EMBL/GenBank/DDBJ whole genome shotgun (WGS) entry which is preliminary data.</text>
</comment>
<feature type="region of interest" description="Disordered" evidence="1">
    <location>
        <begin position="21"/>
        <end position="40"/>
    </location>
</feature>
<gene>
    <name evidence="2" type="ORF">BZL29_2605</name>
</gene>
<organism evidence="2 3">
    <name type="scientific">Mycobacterium kansasii</name>
    <dbReference type="NCBI Taxonomy" id="1768"/>
    <lineage>
        <taxon>Bacteria</taxon>
        <taxon>Bacillati</taxon>
        <taxon>Actinomycetota</taxon>
        <taxon>Actinomycetes</taxon>
        <taxon>Mycobacteriales</taxon>
        <taxon>Mycobacteriaceae</taxon>
        <taxon>Mycobacterium</taxon>
    </lineage>
</organism>